<evidence type="ECO:0000313" key="2">
    <source>
        <dbReference type="EMBL" id="ALE08735.1"/>
    </source>
</evidence>
<feature type="region of interest" description="Disordered" evidence="1">
    <location>
        <begin position="52"/>
        <end position="72"/>
    </location>
</feature>
<accession>A0A0M3T5Z9</accession>
<organism evidence="2 3">
    <name type="scientific">Bifidobacterium longum subsp. infantis</name>
    <dbReference type="NCBI Taxonomy" id="1682"/>
    <lineage>
        <taxon>Bacteria</taxon>
        <taxon>Bacillati</taxon>
        <taxon>Actinomycetota</taxon>
        <taxon>Actinomycetes</taxon>
        <taxon>Bifidobacteriales</taxon>
        <taxon>Bifidobacteriaceae</taxon>
        <taxon>Bifidobacterium</taxon>
    </lineage>
</organism>
<gene>
    <name evidence="2" type="ORF">RY67_680</name>
</gene>
<proteinExistence type="predicted"/>
<evidence type="ECO:0000256" key="1">
    <source>
        <dbReference type="SAM" id="MobiDB-lite"/>
    </source>
</evidence>
<protein>
    <submittedName>
        <fullName evidence="2">Uncharacterized protein</fullName>
    </submittedName>
</protein>
<evidence type="ECO:0000313" key="3">
    <source>
        <dbReference type="Proteomes" id="UP000067206"/>
    </source>
</evidence>
<dbReference type="PATRIC" id="fig|1682.24.peg.655"/>
<sequence>MPRNADPPYRGLASSRIRPVRRKPQTLKWHMARYQVTSGCPAALRNRKAPRIIPPFDPRHVKQRKMNSRPTMSELCSKVIERFSFRVLMEA</sequence>
<name>A0A0M3T5Z9_BIFLI</name>
<feature type="region of interest" description="Disordered" evidence="1">
    <location>
        <begin position="1"/>
        <end position="22"/>
    </location>
</feature>
<dbReference type="AlphaFoldDB" id="A0A0M3T5Z9"/>
<dbReference type="EMBL" id="CP010411">
    <property type="protein sequence ID" value="ALE08735.1"/>
    <property type="molecule type" value="Genomic_DNA"/>
</dbReference>
<dbReference type="Proteomes" id="UP000067206">
    <property type="component" value="Chromosome"/>
</dbReference>
<reference evidence="2 3" key="1">
    <citation type="submission" date="2014-12" db="EMBL/GenBank/DDBJ databases">
        <title>Complete genome sequence of Bifidobacterium longum subsp. infantis BT1.</title>
        <authorList>
            <person name="Kim J.F."/>
            <person name="Kwak M.-J."/>
        </authorList>
    </citation>
    <scope>NUCLEOTIDE SEQUENCE [LARGE SCALE GENOMIC DNA]</scope>
    <source>
        <strain evidence="2 3">BT1</strain>
    </source>
</reference>